<protein>
    <submittedName>
        <fullName evidence="2">Amidohydrolase</fullName>
    </submittedName>
</protein>
<evidence type="ECO:0000313" key="2">
    <source>
        <dbReference type="EMBL" id="KJZ46814.1"/>
    </source>
</evidence>
<gene>
    <name evidence="2" type="ORF">VC35_11885</name>
</gene>
<dbReference type="InterPro" id="IPR033932">
    <property type="entry name" value="YtcJ-like"/>
</dbReference>
<sequence>MAESDNFSSTHSVQGTYADLILANGRIYTQDPANPWAEAVAIRDGKLIGVARLGQIEMFKGPNTRVHDLQGAFCMPGLHDMHTHPDLALAPRYSDDLDVGIEDPTPEQLRESILAYADSHPGDGWIYGQYWVRYTFREAGLTPGRAWLDSVMPDRPVALLDRMWGTMMVNSKALELAGIDGNTSDPRNGYFERDELTGEPTGLMIDGAYAMIHAAMPPTPVSVLRRAYRDGVHFQSSRGVTASKYVHVCEQRLQALKELDDSGELTVRIEAAISWQDDIFPVRRRWELLAGERHYYRSARLSANAVKFHFDGTVEPKSSYLLTPWPQEKSWRGKLNLTPEHITDMVVDMDRKGIRVIAHCTGDGASDVFLDAVAEARRRNGFSGVRHQCAHSTLLHPGNLPRFKELNVIAEFSPAAWYPTPFASGARSGYGQERLKRIYDFKGVLAAGGTAVMGTDWPVASIDPWLALETMITRQNPWNDDPACFGDPISLEQALTVITSNGAVAMGLEHSTGSLQVGKAADLIVIDRDLFAKPARNYIHKTQVLLTFVEGQLVYDRHSTLEAVGLKAVWQGEPPVLEGKAE</sequence>
<evidence type="ECO:0000313" key="3">
    <source>
        <dbReference type="Proteomes" id="UP000033588"/>
    </source>
</evidence>
<dbReference type="RefSeq" id="WP_046040219.1">
    <property type="nucleotide sequence ID" value="NZ_LACC01000013.1"/>
</dbReference>
<dbReference type="InterPro" id="IPR032466">
    <property type="entry name" value="Metal_Hydrolase"/>
</dbReference>
<feature type="domain" description="Amidohydrolase 3" evidence="1">
    <location>
        <begin position="66"/>
        <end position="555"/>
    </location>
</feature>
<dbReference type="Gene3D" id="3.10.310.70">
    <property type="match status" value="1"/>
</dbReference>
<dbReference type="SUPFAM" id="SSF51338">
    <property type="entry name" value="Composite domain of metallo-dependent hydrolases"/>
    <property type="match status" value="1"/>
</dbReference>
<dbReference type="SUPFAM" id="SSF51556">
    <property type="entry name" value="Metallo-dependent hydrolases"/>
    <property type="match status" value="1"/>
</dbReference>
<evidence type="ECO:0000259" key="1">
    <source>
        <dbReference type="Pfam" id="PF07969"/>
    </source>
</evidence>
<dbReference type="Proteomes" id="UP000033588">
    <property type="component" value="Unassembled WGS sequence"/>
</dbReference>
<proteinExistence type="predicted"/>
<accession>A0A0F4TRW3</accession>
<dbReference type="PANTHER" id="PTHR22642">
    <property type="entry name" value="IMIDAZOLONEPROPIONASE"/>
    <property type="match status" value="1"/>
</dbReference>
<dbReference type="OrthoDB" id="9031471at2"/>
<dbReference type="Pfam" id="PF07969">
    <property type="entry name" value="Amidohydro_3"/>
    <property type="match status" value="1"/>
</dbReference>
<keyword evidence="2" id="KW-0378">Hydrolase</keyword>
<dbReference type="PATRIC" id="fig|294.132.peg.1126"/>
<dbReference type="Gene3D" id="2.30.40.10">
    <property type="entry name" value="Urease, subunit C, domain 1"/>
    <property type="match status" value="1"/>
</dbReference>
<dbReference type="EMBL" id="LACC01000013">
    <property type="protein sequence ID" value="KJZ46814.1"/>
    <property type="molecule type" value="Genomic_DNA"/>
</dbReference>
<dbReference type="InterPro" id="IPR013108">
    <property type="entry name" value="Amidohydro_3"/>
</dbReference>
<dbReference type="AlphaFoldDB" id="A0A0F4TRW3"/>
<dbReference type="GO" id="GO:0016810">
    <property type="term" value="F:hydrolase activity, acting on carbon-nitrogen (but not peptide) bonds"/>
    <property type="evidence" value="ECO:0007669"/>
    <property type="project" value="InterPro"/>
</dbReference>
<dbReference type="Gene3D" id="3.20.20.140">
    <property type="entry name" value="Metal-dependent hydrolases"/>
    <property type="match status" value="1"/>
</dbReference>
<name>A0A0F4TRW3_PSEFL</name>
<dbReference type="InterPro" id="IPR011059">
    <property type="entry name" value="Metal-dep_hydrolase_composite"/>
</dbReference>
<comment type="caution">
    <text evidence="2">The sequence shown here is derived from an EMBL/GenBank/DDBJ whole genome shotgun (WGS) entry which is preliminary data.</text>
</comment>
<dbReference type="PANTHER" id="PTHR22642:SF2">
    <property type="entry name" value="PROTEIN LONG AFTER FAR-RED 3"/>
    <property type="match status" value="1"/>
</dbReference>
<organism evidence="2 3">
    <name type="scientific">Pseudomonas fluorescens</name>
    <dbReference type="NCBI Taxonomy" id="294"/>
    <lineage>
        <taxon>Bacteria</taxon>
        <taxon>Pseudomonadati</taxon>
        <taxon>Pseudomonadota</taxon>
        <taxon>Gammaproteobacteria</taxon>
        <taxon>Pseudomonadales</taxon>
        <taxon>Pseudomonadaceae</taxon>
        <taxon>Pseudomonas</taxon>
    </lineage>
</organism>
<reference evidence="2 3" key="1">
    <citation type="submission" date="2015-03" db="EMBL/GenBank/DDBJ databases">
        <title>Comparative genomics of Pseudomonas insights into diversity of traits involved in vanlence and defense.</title>
        <authorList>
            <person name="Qin Y."/>
        </authorList>
    </citation>
    <scope>NUCLEOTIDE SEQUENCE [LARGE SCALE GENOMIC DNA]</scope>
    <source>
        <strain evidence="2 3">C8</strain>
    </source>
</reference>
<dbReference type="CDD" id="cd01300">
    <property type="entry name" value="YtcJ_like"/>
    <property type="match status" value="1"/>
</dbReference>